<sequence length="343" mass="37770">MGAKGFSFCAVCRRNHEQGRGHRYSAGHRNALQSVLGKTRMKIEGVRGFLGNPLAQAPSHRFWCLFCEEDVADDQGSSSIACSNAIHHLASAAHVSNVKRFWCENGADANTRHDFFFSRKEIADWEAVCGDGALADSSSVATTQGATENNIHHERFLAAKSSQSPSVCVEPLQKISKDQTLQVNGATAHKHTVAAFGGNLATVSPRPLVSSKGNVHSGAPPPWLSDLPTHGSDDGCPKGISKRKRREMERLDKRVGAAWANRRKAQLERDAAPRREEAANDWLPSFGRVWQNGSRRDSRKEFEMEKKKLREETTNSTPPAVQPYVGKRKHLQMEMEAGGGKHD</sequence>
<evidence type="ECO:0000313" key="2">
    <source>
        <dbReference type="EMBL" id="EFJ05694.1"/>
    </source>
</evidence>
<dbReference type="PANTHER" id="PTHR31198">
    <property type="entry name" value="COILED-COIL DOMAIN-CONTAINING PROTEIN 84"/>
    <property type="match status" value="1"/>
</dbReference>
<dbReference type="InParanoid" id="D8TCD0"/>
<reference evidence="2 3" key="1">
    <citation type="journal article" date="2011" name="Science">
        <title>The Selaginella genome identifies genetic changes associated with the evolution of vascular plants.</title>
        <authorList>
            <person name="Banks J.A."/>
            <person name="Nishiyama T."/>
            <person name="Hasebe M."/>
            <person name="Bowman J.L."/>
            <person name="Gribskov M."/>
            <person name="dePamphilis C."/>
            <person name="Albert V.A."/>
            <person name="Aono N."/>
            <person name="Aoyama T."/>
            <person name="Ambrose B.A."/>
            <person name="Ashton N.W."/>
            <person name="Axtell M.J."/>
            <person name="Barker E."/>
            <person name="Barker M.S."/>
            <person name="Bennetzen J.L."/>
            <person name="Bonawitz N.D."/>
            <person name="Chapple C."/>
            <person name="Cheng C."/>
            <person name="Correa L.G."/>
            <person name="Dacre M."/>
            <person name="DeBarry J."/>
            <person name="Dreyer I."/>
            <person name="Elias M."/>
            <person name="Engstrom E.M."/>
            <person name="Estelle M."/>
            <person name="Feng L."/>
            <person name="Finet C."/>
            <person name="Floyd S.K."/>
            <person name="Frommer W.B."/>
            <person name="Fujita T."/>
            <person name="Gramzow L."/>
            <person name="Gutensohn M."/>
            <person name="Harholt J."/>
            <person name="Hattori M."/>
            <person name="Heyl A."/>
            <person name="Hirai T."/>
            <person name="Hiwatashi Y."/>
            <person name="Ishikawa M."/>
            <person name="Iwata M."/>
            <person name="Karol K.G."/>
            <person name="Koehler B."/>
            <person name="Kolukisaoglu U."/>
            <person name="Kubo M."/>
            <person name="Kurata T."/>
            <person name="Lalonde S."/>
            <person name="Li K."/>
            <person name="Li Y."/>
            <person name="Litt A."/>
            <person name="Lyons E."/>
            <person name="Manning G."/>
            <person name="Maruyama T."/>
            <person name="Michael T.P."/>
            <person name="Mikami K."/>
            <person name="Miyazaki S."/>
            <person name="Morinaga S."/>
            <person name="Murata T."/>
            <person name="Mueller-Roeber B."/>
            <person name="Nelson D.R."/>
            <person name="Obara M."/>
            <person name="Oguri Y."/>
            <person name="Olmstead R.G."/>
            <person name="Onodera N."/>
            <person name="Petersen B.L."/>
            <person name="Pils B."/>
            <person name="Prigge M."/>
            <person name="Rensing S.A."/>
            <person name="Riano-Pachon D.M."/>
            <person name="Roberts A.W."/>
            <person name="Sato Y."/>
            <person name="Scheller H.V."/>
            <person name="Schulz B."/>
            <person name="Schulz C."/>
            <person name="Shakirov E.V."/>
            <person name="Shibagaki N."/>
            <person name="Shinohara N."/>
            <person name="Shippen D.E."/>
            <person name="Soerensen I."/>
            <person name="Sotooka R."/>
            <person name="Sugimoto N."/>
            <person name="Sugita M."/>
            <person name="Sumikawa N."/>
            <person name="Tanurdzic M."/>
            <person name="Theissen G."/>
            <person name="Ulvskov P."/>
            <person name="Wakazuki S."/>
            <person name="Weng J.K."/>
            <person name="Willats W.W."/>
            <person name="Wipf D."/>
            <person name="Wolf P.G."/>
            <person name="Yang L."/>
            <person name="Zimmer A.D."/>
            <person name="Zhu Q."/>
            <person name="Mitros T."/>
            <person name="Hellsten U."/>
            <person name="Loque D."/>
            <person name="Otillar R."/>
            <person name="Salamov A."/>
            <person name="Schmutz J."/>
            <person name="Shapiro H."/>
            <person name="Lindquist E."/>
            <person name="Lucas S."/>
            <person name="Rokhsar D."/>
            <person name="Grigoriev I.V."/>
        </authorList>
    </citation>
    <scope>NUCLEOTIDE SEQUENCE [LARGE SCALE GENOMIC DNA]</scope>
</reference>
<evidence type="ECO:0000313" key="3">
    <source>
        <dbReference type="Proteomes" id="UP000001514"/>
    </source>
</evidence>
<dbReference type="EMBL" id="GL377716">
    <property type="protein sequence ID" value="EFJ05694.1"/>
    <property type="molecule type" value="Genomic_DNA"/>
</dbReference>
<dbReference type="Gramene" id="EFJ05694">
    <property type="protein sequence ID" value="EFJ05694"/>
    <property type="gene ID" value="SELMODRAFT_449066"/>
</dbReference>
<accession>D8TCD0</accession>
<feature type="region of interest" description="Disordered" evidence="1">
    <location>
        <begin position="291"/>
        <end position="327"/>
    </location>
</feature>
<protein>
    <recommendedName>
        <fullName evidence="4">TITAN-like protein</fullName>
    </recommendedName>
</protein>
<proteinExistence type="predicted"/>
<dbReference type="PANTHER" id="PTHR31198:SF1">
    <property type="entry name" value="CENTROSOMAL AT-AC SPLICING FACTOR"/>
    <property type="match status" value="1"/>
</dbReference>
<dbReference type="STRING" id="88036.D8TCD0"/>
<gene>
    <name evidence="2" type="ORF">SELMODRAFT_449066</name>
</gene>
<dbReference type="Proteomes" id="UP000001514">
    <property type="component" value="Unassembled WGS sequence"/>
</dbReference>
<dbReference type="Pfam" id="PF14968">
    <property type="entry name" value="CCDC84"/>
    <property type="match status" value="1"/>
</dbReference>
<keyword evidence="3" id="KW-1185">Reference proteome</keyword>
<feature type="region of interest" description="Disordered" evidence="1">
    <location>
        <begin position="222"/>
        <end position="246"/>
    </location>
</feature>
<dbReference type="OMA" id="MIQDEYT"/>
<name>D8TCD0_SELML</name>
<dbReference type="AlphaFoldDB" id="D8TCD0"/>
<dbReference type="OrthoDB" id="1892805at2759"/>
<dbReference type="KEGG" id="smo:SELMODRAFT_449066"/>
<dbReference type="InterPro" id="IPR028015">
    <property type="entry name" value="CCDC84-like"/>
</dbReference>
<organism evidence="3">
    <name type="scientific">Selaginella moellendorffii</name>
    <name type="common">Spikemoss</name>
    <dbReference type="NCBI Taxonomy" id="88036"/>
    <lineage>
        <taxon>Eukaryota</taxon>
        <taxon>Viridiplantae</taxon>
        <taxon>Streptophyta</taxon>
        <taxon>Embryophyta</taxon>
        <taxon>Tracheophyta</taxon>
        <taxon>Lycopodiopsida</taxon>
        <taxon>Selaginellales</taxon>
        <taxon>Selaginellaceae</taxon>
        <taxon>Selaginella</taxon>
    </lineage>
</organism>
<dbReference type="HOGENOM" id="CLU_041370_1_0_1"/>
<dbReference type="FunCoup" id="D8TCD0">
    <property type="interactions" value="2397"/>
</dbReference>
<dbReference type="eggNOG" id="ENOG502QS8B">
    <property type="taxonomic scope" value="Eukaryota"/>
</dbReference>
<feature type="compositionally biased region" description="Basic and acidic residues" evidence="1">
    <location>
        <begin position="294"/>
        <end position="313"/>
    </location>
</feature>
<evidence type="ECO:0000256" key="1">
    <source>
        <dbReference type="SAM" id="MobiDB-lite"/>
    </source>
</evidence>
<evidence type="ECO:0008006" key="4">
    <source>
        <dbReference type="Google" id="ProtNLM"/>
    </source>
</evidence>